<dbReference type="CDD" id="cd14066">
    <property type="entry name" value="STKc_IRAK"/>
    <property type="match status" value="1"/>
</dbReference>
<dbReference type="SUPFAM" id="SSF56112">
    <property type="entry name" value="Protein kinase-like (PK-like)"/>
    <property type="match status" value="1"/>
</dbReference>
<feature type="chain" id="PRO_5043933709" description="Protein kinase domain-containing protein" evidence="12">
    <location>
        <begin position="19"/>
        <end position="695"/>
    </location>
</feature>
<evidence type="ECO:0000259" key="13">
    <source>
        <dbReference type="PROSITE" id="PS50011"/>
    </source>
</evidence>
<dbReference type="Gene3D" id="1.10.510.10">
    <property type="entry name" value="Transferase(Phosphotransferase) domain 1"/>
    <property type="match status" value="1"/>
</dbReference>
<evidence type="ECO:0000256" key="9">
    <source>
        <dbReference type="ARBA" id="ARBA00023136"/>
    </source>
</evidence>
<dbReference type="Gene3D" id="3.30.200.20">
    <property type="entry name" value="Phosphorylase Kinase, domain 1"/>
    <property type="match status" value="1"/>
</dbReference>
<evidence type="ECO:0000256" key="2">
    <source>
        <dbReference type="ARBA" id="ARBA00009592"/>
    </source>
</evidence>
<dbReference type="Pfam" id="PF13855">
    <property type="entry name" value="LRR_8"/>
    <property type="match status" value="1"/>
</dbReference>
<dbReference type="PROSITE" id="PS50011">
    <property type="entry name" value="PROTEIN_KINASE_DOM"/>
    <property type="match status" value="1"/>
</dbReference>
<gene>
    <name evidence="14" type="ORF">K2173_001248</name>
</gene>
<dbReference type="InterPro" id="IPR001611">
    <property type="entry name" value="Leu-rich_rpt"/>
</dbReference>
<keyword evidence="7" id="KW-0677">Repeat</keyword>
<evidence type="ECO:0000256" key="1">
    <source>
        <dbReference type="ARBA" id="ARBA00004479"/>
    </source>
</evidence>
<protein>
    <recommendedName>
        <fullName evidence="13">Protein kinase domain-containing protein</fullName>
    </recommendedName>
</protein>
<dbReference type="GO" id="GO:0004672">
    <property type="term" value="F:protein kinase activity"/>
    <property type="evidence" value="ECO:0007669"/>
    <property type="project" value="InterPro"/>
</dbReference>
<sequence>MVLRLVFLILHHIALVSSLNDEGLALLSFKQSLDNSTAGSLDNWNFSDTNPCSWHGVICRQEKVVSIYISNKGLGGFPQLDGGKLAALRHVDFRNNFFSGSLPAELFAATGLRTLVLSQNSFSGPIPSEIGNLKYLQGLDLSQNSFNGSIPSSLVHCKRLKSLVLSQNSFTGSVPDGLGTNLSMLQNMNLSFNNFNNVIPEDMGNLSSIQGVLDLSHNHFNGIIPASLGNIPEEVYINLAYNNLSGPIPQKGALVDAGPTAFIGNPLLCGFPLKTLCPSGTSNQNPNAKPLAEEPSKSLGRRKHWSGRVLIVSASMAGICLIFFSLYCWFRKVYIKNGTEGVESWNSEDRSVIRKEKFCFRTDDLESLSETMEQYTFTRLDSQADFDLSQLLKASAFLLGKSRIGIVYKVVLERGPVVTVRRLENEGCQRFREFQSEVEVIGKISHPNIVRLVAYCWCNSEKLLIYDYVPNGDLSTAMHGRAGLQHFKPLSWSVRLKIMKGIAKGLVFLHEFSPKRYVHGNLKPSNILLGENMEPRISDFGLSRVALWQADESPILQQEQLTSGAPPQLSPCALTPTKSSTNGSFYEAPEASKLTKPSQKWDIYSFGVILLELISGKSAMQTGSSEMNLVQLVQLSIEVKPLIEVLDPFLARDLEKQGQMIAVLEIALACVQVNPDRRPPMRSVSDALDKLASSP</sequence>
<dbReference type="Pfam" id="PF08263">
    <property type="entry name" value="LRRNT_2"/>
    <property type="match status" value="1"/>
</dbReference>
<keyword evidence="15" id="KW-1185">Reference proteome</keyword>
<feature type="domain" description="Protein kinase" evidence="13">
    <location>
        <begin position="393"/>
        <end position="695"/>
    </location>
</feature>
<keyword evidence="3" id="KW-0597">Phosphoprotein</keyword>
<evidence type="ECO:0000313" key="15">
    <source>
        <dbReference type="Proteomes" id="UP001159364"/>
    </source>
</evidence>
<dbReference type="FunFam" id="3.80.10.10:FF:000722">
    <property type="entry name" value="Leucine-rich repeat receptor-like protein kinase"/>
    <property type="match status" value="1"/>
</dbReference>
<dbReference type="InterPro" id="IPR013210">
    <property type="entry name" value="LRR_N_plant-typ"/>
</dbReference>
<evidence type="ECO:0000256" key="5">
    <source>
        <dbReference type="ARBA" id="ARBA00022692"/>
    </source>
</evidence>
<accession>A0AAV8T3E2</accession>
<name>A0AAV8T3E2_9ROSI</name>
<dbReference type="GO" id="GO:0005524">
    <property type="term" value="F:ATP binding"/>
    <property type="evidence" value="ECO:0007669"/>
    <property type="project" value="InterPro"/>
</dbReference>
<feature type="signal peptide" evidence="12">
    <location>
        <begin position="1"/>
        <end position="18"/>
    </location>
</feature>
<evidence type="ECO:0000256" key="8">
    <source>
        <dbReference type="ARBA" id="ARBA00022989"/>
    </source>
</evidence>
<dbReference type="PANTHER" id="PTHR48007:SF83">
    <property type="entry name" value="PROTEIN KINASE DOMAIN-CONTAINING PROTEIN"/>
    <property type="match status" value="1"/>
</dbReference>
<dbReference type="Pfam" id="PF00560">
    <property type="entry name" value="LRR_1"/>
    <property type="match status" value="2"/>
</dbReference>
<comment type="subcellular location">
    <subcellularLocation>
        <location evidence="1">Membrane</location>
        <topology evidence="1">Single-pass type I membrane protein</topology>
    </subcellularLocation>
</comment>
<dbReference type="Pfam" id="PF00069">
    <property type="entry name" value="Pkinase"/>
    <property type="match status" value="1"/>
</dbReference>
<evidence type="ECO:0000256" key="7">
    <source>
        <dbReference type="ARBA" id="ARBA00022737"/>
    </source>
</evidence>
<feature type="transmembrane region" description="Helical" evidence="11">
    <location>
        <begin position="305"/>
        <end position="330"/>
    </location>
</feature>
<comment type="similarity">
    <text evidence="2">Belongs to the RLP family.</text>
</comment>
<dbReference type="FunFam" id="3.80.10.10:FF:000275">
    <property type="entry name" value="Leucine-rich repeat receptor-like protein kinase"/>
    <property type="match status" value="1"/>
</dbReference>
<keyword evidence="9 11" id="KW-0472">Membrane</keyword>
<dbReference type="AlphaFoldDB" id="A0AAV8T3E2"/>
<keyword evidence="10" id="KW-0325">Glycoprotein</keyword>
<evidence type="ECO:0000256" key="10">
    <source>
        <dbReference type="ARBA" id="ARBA00023180"/>
    </source>
</evidence>
<dbReference type="Proteomes" id="UP001159364">
    <property type="component" value="Linkage Group LG06"/>
</dbReference>
<dbReference type="GO" id="GO:0016020">
    <property type="term" value="C:membrane"/>
    <property type="evidence" value="ECO:0007669"/>
    <property type="project" value="UniProtKB-SubCell"/>
</dbReference>
<dbReference type="InterPro" id="IPR032675">
    <property type="entry name" value="LRR_dom_sf"/>
</dbReference>
<organism evidence="14 15">
    <name type="scientific">Erythroxylum novogranatense</name>
    <dbReference type="NCBI Taxonomy" id="1862640"/>
    <lineage>
        <taxon>Eukaryota</taxon>
        <taxon>Viridiplantae</taxon>
        <taxon>Streptophyta</taxon>
        <taxon>Embryophyta</taxon>
        <taxon>Tracheophyta</taxon>
        <taxon>Spermatophyta</taxon>
        <taxon>Magnoliopsida</taxon>
        <taxon>eudicotyledons</taxon>
        <taxon>Gunneridae</taxon>
        <taxon>Pentapetalae</taxon>
        <taxon>rosids</taxon>
        <taxon>fabids</taxon>
        <taxon>Malpighiales</taxon>
        <taxon>Erythroxylaceae</taxon>
        <taxon>Erythroxylum</taxon>
    </lineage>
</organism>
<evidence type="ECO:0000256" key="4">
    <source>
        <dbReference type="ARBA" id="ARBA00022614"/>
    </source>
</evidence>
<evidence type="ECO:0000256" key="12">
    <source>
        <dbReference type="SAM" id="SignalP"/>
    </source>
</evidence>
<evidence type="ECO:0000313" key="14">
    <source>
        <dbReference type="EMBL" id="KAJ8761192.1"/>
    </source>
</evidence>
<keyword evidence="5 11" id="KW-0812">Transmembrane</keyword>
<dbReference type="EMBL" id="JAIWQS010000006">
    <property type="protein sequence ID" value="KAJ8761192.1"/>
    <property type="molecule type" value="Genomic_DNA"/>
</dbReference>
<dbReference type="SUPFAM" id="SSF52058">
    <property type="entry name" value="L domain-like"/>
    <property type="match status" value="1"/>
</dbReference>
<dbReference type="InterPro" id="IPR011009">
    <property type="entry name" value="Kinase-like_dom_sf"/>
</dbReference>
<dbReference type="PANTHER" id="PTHR48007">
    <property type="entry name" value="LEUCINE-RICH REPEAT RECEPTOR-LIKE PROTEIN KINASE PXC1"/>
    <property type="match status" value="1"/>
</dbReference>
<evidence type="ECO:0000256" key="11">
    <source>
        <dbReference type="SAM" id="Phobius"/>
    </source>
</evidence>
<dbReference type="InterPro" id="IPR000719">
    <property type="entry name" value="Prot_kinase_dom"/>
</dbReference>
<keyword evidence="4" id="KW-0433">Leucine-rich repeat</keyword>
<proteinExistence type="inferred from homology"/>
<reference evidence="14 15" key="1">
    <citation type="submission" date="2021-09" db="EMBL/GenBank/DDBJ databases">
        <title>Genomic insights and catalytic innovation underlie evolution of tropane alkaloids biosynthesis.</title>
        <authorList>
            <person name="Wang Y.-J."/>
            <person name="Tian T."/>
            <person name="Huang J.-P."/>
            <person name="Huang S.-X."/>
        </authorList>
    </citation>
    <scope>NUCLEOTIDE SEQUENCE [LARGE SCALE GENOMIC DNA]</scope>
    <source>
        <strain evidence="14">KIB-2018</strain>
        <tissue evidence="14">Leaf</tissue>
    </source>
</reference>
<keyword evidence="6 12" id="KW-0732">Signal</keyword>
<dbReference type="InterPro" id="IPR046959">
    <property type="entry name" value="PRK1-6/SRF4-like"/>
</dbReference>
<evidence type="ECO:0000256" key="6">
    <source>
        <dbReference type="ARBA" id="ARBA00022729"/>
    </source>
</evidence>
<evidence type="ECO:0000256" key="3">
    <source>
        <dbReference type="ARBA" id="ARBA00022553"/>
    </source>
</evidence>
<comment type="caution">
    <text evidence="14">The sequence shown here is derived from an EMBL/GenBank/DDBJ whole genome shotgun (WGS) entry which is preliminary data.</text>
</comment>
<keyword evidence="8 11" id="KW-1133">Transmembrane helix</keyword>
<dbReference type="Gene3D" id="3.80.10.10">
    <property type="entry name" value="Ribonuclease Inhibitor"/>
    <property type="match status" value="2"/>
</dbReference>